<evidence type="ECO:0000313" key="1">
    <source>
        <dbReference type="EMBL" id="KAF5328213.1"/>
    </source>
</evidence>
<reference evidence="1 2" key="1">
    <citation type="journal article" date="2020" name="ISME J.">
        <title>Uncovering the hidden diversity of litter-decomposition mechanisms in mushroom-forming fungi.</title>
        <authorList>
            <person name="Floudas D."/>
            <person name="Bentzer J."/>
            <person name="Ahren D."/>
            <person name="Johansson T."/>
            <person name="Persson P."/>
            <person name="Tunlid A."/>
        </authorList>
    </citation>
    <scope>NUCLEOTIDE SEQUENCE [LARGE SCALE GENOMIC DNA]</scope>
    <source>
        <strain evidence="1 2">CBS 101986</strain>
    </source>
</reference>
<name>A0A8H5F9K1_9AGAR</name>
<sequence>MRQHRDDKVAVPGLFLFLTPMRRPISRLSMVSRASTRFRLDISHPNDVAPYTKLLNRSVIGRLAPMAHNSAQTSSRYLPSRLSTGTLFLRPPQFVVPGSLFSTDVMAPLRMDDGGSDSDSVDGLSPVKTSVLLGVPDGAVEGEPGRIDTAVSCIGGLPVVRESPTVMPRPCSGLSIYLPNQY</sequence>
<accession>A0A8H5F9K1</accession>
<evidence type="ECO:0000313" key="2">
    <source>
        <dbReference type="Proteomes" id="UP000567179"/>
    </source>
</evidence>
<proteinExistence type="predicted"/>
<dbReference type="Proteomes" id="UP000567179">
    <property type="component" value="Unassembled WGS sequence"/>
</dbReference>
<dbReference type="AlphaFoldDB" id="A0A8H5F9K1"/>
<protein>
    <submittedName>
        <fullName evidence="1">Uncharacterized protein</fullName>
    </submittedName>
</protein>
<gene>
    <name evidence="1" type="ORF">D9619_013466</name>
</gene>
<dbReference type="EMBL" id="JAACJJ010000005">
    <property type="protein sequence ID" value="KAF5328213.1"/>
    <property type="molecule type" value="Genomic_DNA"/>
</dbReference>
<keyword evidence="2" id="KW-1185">Reference proteome</keyword>
<organism evidence="1 2">
    <name type="scientific">Psilocybe cf. subviscida</name>
    <dbReference type="NCBI Taxonomy" id="2480587"/>
    <lineage>
        <taxon>Eukaryota</taxon>
        <taxon>Fungi</taxon>
        <taxon>Dikarya</taxon>
        <taxon>Basidiomycota</taxon>
        <taxon>Agaricomycotina</taxon>
        <taxon>Agaricomycetes</taxon>
        <taxon>Agaricomycetidae</taxon>
        <taxon>Agaricales</taxon>
        <taxon>Agaricineae</taxon>
        <taxon>Strophariaceae</taxon>
        <taxon>Psilocybe</taxon>
    </lineage>
</organism>
<comment type="caution">
    <text evidence="1">The sequence shown here is derived from an EMBL/GenBank/DDBJ whole genome shotgun (WGS) entry which is preliminary data.</text>
</comment>